<keyword evidence="2" id="KW-0472">Membrane</keyword>
<reference evidence="3 4" key="1">
    <citation type="submission" date="2020-08" db="EMBL/GenBank/DDBJ databases">
        <title>Oceanospirillum sp. nov. isolated from marine sediment.</title>
        <authorList>
            <person name="Ji X."/>
        </authorList>
    </citation>
    <scope>NUCLEOTIDE SEQUENCE [LARGE SCALE GENOMIC DNA]</scope>
    <source>
        <strain evidence="3 4">D5</strain>
    </source>
</reference>
<dbReference type="RefSeq" id="WP_182808795.1">
    <property type="nucleotide sequence ID" value="NZ_JACJFM010000011.1"/>
</dbReference>
<dbReference type="EMBL" id="JACJFM010000011">
    <property type="protein sequence ID" value="MBB1487013.1"/>
    <property type="molecule type" value="Genomic_DNA"/>
</dbReference>
<evidence type="ECO:0000256" key="1">
    <source>
        <dbReference type="SAM" id="MobiDB-lite"/>
    </source>
</evidence>
<sequence>MVQKKKPGIASETFWLRILFMLFFVVAYQVVELLILLTALIQLVFVAINGDKNLFLQQSGAALSDYAQQIFRFLTWNQDEKPFPFSPWPEGAAAEADPYLPDESEKQDR</sequence>
<name>A0A839ING2_9GAMM</name>
<keyword evidence="4" id="KW-1185">Reference proteome</keyword>
<keyword evidence="2" id="KW-1133">Transmembrane helix</keyword>
<gene>
    <name evidence="3" type="ORF">H4O21_10360</name>
</gene>
<protein>
    <submittedName>
        <fullName evidence="3">DUF4389 domain-containing protein</fullName>
    </submittedName>
</protein>
<accession>A0A839ING2</accession>
<dbReference type="Proteomes" id="UP000565262">
    <property type="component" value="Unassembled WGS sequence"/>
</dbReference>
<comment type="caution">
    <text evidence="3">The sequence shown here is derived from an EMBL/GenBank/DDBJ whole genome shotgun (WGS) entry which is preliminary data.</text>
</comment>
<feature type="transmembrane region" description="Helical" evidence="2">
    <location>
        <begin position="20"/>
        <end position="48"/>
    </location>
</feature>
<organism evidence="3 4">
    <name type="scientific">Oceanospirillum sediminis</name>
    <dbReference type="NCBI Taxonomy" id="2760088"/>
    <lineage>
        <taxon>Bacteria</taxon>
        <taxon>Pseudomonadati</taxon>
        <taxon>Pseudomonadota</taxon>
        <taxon>Gammaproteobacteria</taxon>
        <taxon>Oceanospirillales</taxon>
        <taxon>Oceanospirillaceae</taxon>
        <taxon>Oceanospirillum</taxon>
    </lineage>
</organism>
<evidence type="ECO:0000256" key="2">
    <source>
        <dbReference type="SAM" id="Phobius"/>
    </source>
</evidence>
<keyword evidence="2" id="KW-0812">Transmembrane</keyword>
<dbReference type="AlphaFoldDB" id="A0A839ING2"/>
<proteinExistence type="predicted"/>
<dbReference type="InterPro" id="IPR025498">
    <property type="entry name" value="DUF4389"/>
</dbReference>
<feature type="region of interest" description="Disordered" evidence="1">
    <location>
        <begin position="84"/>
        <end position="109"/>
    </location>
</feature>
<dbReference type="Pfam" id="PF14333">
    <property type="entry name" value="DUF4389"/>
    <property type="match status" value="1"/>
</dbReference>
<evidence type="ECO:0000313" key="3">
    <source>
        <dbReference type="EMBL" id="MBB1487013.1"/>
    </source>
</evidence>
<evidence type="ECO:0000313" key="4">
    <source>
        <dbReference type="Proteomes" id="UP000565262"/>
    </source>
</evidence>